<dbReference type="InterPro" id="IPR050602">
    <property type="entry name" value="Malonyl-ACP_OMT"/>
</dbReference>
<dbReference type="AlphaFoldDB" id="A0A166X5P3"/>
<reference evidence="4 5" key="1">
    <citation type="submission" date="2013-07" db="EMBL/GenBank/DDBJ databases">
        <title>Comparative Genomic and Metabolomic Analysis of Twelve Strains of Pseudoalteromonas luteoviolacea.</title>
        <authorList>
            <person name="Vynne N.G."/>
            <person name="Mansson M."/>
            <person name="Gram L."/>
        </authorList>
    </citation>
    <scope>NUCLEOTIDE SEQUENCE [LARGE SCALE GENOMIC DNA]</scope>
    <source>
        <strain evidence="4 5">DSM 6061</strain>
    </source>
</reference>
<organism evidence="4 5">
    <name type="scientific">Pseudoalteromonas luteoviolacea DSM 6061</name>
    <dbReference type="NCBI Taxonomy" id="1365250"/>
    <lineage>
        <taxon>Bacteria</taxon>
        <taxon>Pseudomonadati</taxon>
        <taxon>Pseudomonadota</taxon>
        <taxon>Gammaproteobacteria</taxon>
        <taxon>Alteromonadales</taxon>
        <taxon>Pseudoalteromonadaceae</taxon>
        <taxon>Pseudoalteromonas</taxon>
    </lineage>
</organism>
<evidence type="ECO:0000313" key="4">
    <source>
        <dbReference type="EMBL" id="KZN39695.1"/>
    </source>
</evidence>
<dbReference type="GO" id="GO:0032259">
    <property type="term" value="P:methylation"/>
    <property type="evidence" value="ECO:0007669"/>
    <property type="project" value="UniProtKB-KW"/>
</dbReference>
<dbReference type="GeneID" id="57361849"/>
<dbReference type="PANTHER" id="PTHR13090">
    <property type="entry name" value="ARGININE-HYDROXYLASE NDUFAF5, MITOCHONDRIAL"/>
    <property type="match status" value="1"/>
</dbReference>
<evidence type="ECO:0000256" key="2">
    <source>
        <dbReference type="ARBA" id="ARBA00022679"/>
    </source>
</evidence>
<dbReference type="Proteomes" id="UP000076643">
    <property type="component" value="Unassembled WGS sequence"/>
</dbReference>
<feature type="domain" description="Methyltransferase type 11" evidence="3">
    <location>
        <begin position="46"/>
        <end position="132"/>
    </location>
</feature>
<dbReference type="Gene3D" id="3.40.50.150">
    <property type="entry name" value="Vaccinia Virus protein VP39"/>
    <property type="match status" value="1"/>
</dbReference>
<evidence type="ECO:0000259" key="3">
    <source>
        <dbReference type="Pfam" id="PF08241"/>
    </source>
</evidence>
<keyword evidence="1" id="KW-0489">Methyltransferase</keyword>
<keyword evidence="5" id="KW-1185">Reference proteome</keyword>
<gene>
    <name evidence="4" type="ORF">N475_13105</name>
</gene>
<dbReference type="PANTHER" id="PTHR13090:SF1">
    <property type="entry name" value="ARGININE-HYDROXYLASE NDUFAF5, MITOCHONDRIAL"/>
    <property type="match status" value="1"/>
</dbReference>
<keyword evidence="2" id="KW-0808">Transferase</keyword>
<evidence type="ECO:0000256" key="1">
    <source>
        <dbReference type="ARBA" id="ARBA00022603"/>
    </source>
</evidence>
<dbReference type="GO" id="GO:0008757">
    <property type="term" value="F:S-adenosylmethionine-dependent methyltransferase activity"/>
    <property type="evidence" value="ECO:0007669"/>
    <property type="project" value="InterPro"/>
</dbReference>
<dbReference type="SUPFAM" id="SSF53335">
    <property type="entry name" value="S-adenosyl-L-methionine-dependent methyltransferases"/>
    <property type="match status" value="1"/>
</dbReference>
<name>A0A166X5P3_9GAMM</name>
<protein>
    <recommendedName>
        <fullName evidence="3">Methyltransferase type 11 domain-containing protein</fullName>
    </recommendedName>
</protein>
<accession>A0A166X5P3</accession>
<dbReference type="InterPro" id="IPR013216">
    <property type="entry name" value="Methyltransf_11"/>
</dbReference>
<dbReference type="RefSeq" id="WP_063357184.1">
    <property type="nucleotide sequence ID" value="NZ_AQHB01000022.1"/>
</dbReference>
<dbReference type="PATRIC" id="fig|1365250.3.peg.1851"/>
<dbReference type="InterPro" id="IPR029063">
    <property type="entry name" value="SAM-dependent_MTases_sf"/>
</dbReference>
<comment type="caution">
    <text evidence="4">The sequence shown here is derived from an EMBL/GenBank/DDBJ whole genome shotgun (WGS) entry which is preliminary data.</text>
</comment>
<sequence length="250" mass="27592">MSAALKLQVADKFSRASAQYLKHANVQKRSAEILLASMNKNYGCMLDLGAGPMQHHKALSQKSDVLVALDLSQNMLYQGPKEAYKVCADMDNLPFLPSSFDCVFSNFAMQWSSDLPKLLSKLHEVLKSNGRAHLSIVVDGSLREIAAAWKGVDTHCHVNKFIEFEYLLQAARDAGFGVRSVSKRCLVDMFDSPKEALKSVKNIGANQLSGNENRRGLVGKKSYQALLASYPMNGDCAHVSYEVAFLELTK</sequence>
<proteinExistence type="predicted"/>
<dbReference type="CDD" id="cd02440">
    <property type="entry name" value="AdoMet_MTases"/>
    <property type="match status" value="1"/>
</dbReference>
<evidence type="ECO:0000313" key="5">
    <source>
        <dbReference type="Proteomes" id="UP000076643"/>
    </source>
</evidence>
<dbReference type="EMBL" id="AUYB01000098">
    <property type="protein sequence ID" value="KZN39695.1"/>
    <property type="molecule type" value="Genomic_DNA"/>
</dbReference>
<dbReference type="Pfam" id="PF08241">
    <property type="entry name" value="Methyltransf_11"/>
    <property type="match status" value="1"/>
</dbReference>